<dbReference type="InterPro" id="IPR012336">
    <property type="entry name" value="Thioredoxin-like_fold"/>
</dbReference>
<dbReference type="PANTHER" id="PTHR42852">
    <property type="entry name" value="THIOL:DISULFIDE INTERCHANGE PROTEIN DSBE"/>
    <property type="match status" value="1"/>
</dbReference>
<dbReference type="HOGENOM" id="CLU_948848_0_0_10"/>
<dbReference type="SUPFAM" id="SSF52833">
    <property type="entry name" value="Thioredoxin-like"/>
    <property type="match status" value="1"/>
</dbReference>
<dbReference type="PANTHER" id="PTHR42852:SF6">
    <property type="entry name" value="THIOL:DISULFIDE INTERCHANGE PROTEIN DSBE"/>
    <property type="match status" value="1"/>
</dbReference>
<feature type="transmembrane region" description="Helical" evidence="5">
    <location>
        <begin position="28"/>
        <end position="45"/>
    </location>
</feature>
<dbReference type="OrthoDB" id="6399635at2"/>
<keyword evidence="5" id="KW-1133">Transmembrane helix</keyword>
<dbReference type="EMBL" id="ASSP01000006">
    <property type="protein sequence ID" value="EOS15034.1"/>
    <property type="molecule type" value="Genomic_DNA"/>
</dbReference>
<dbReference type="Pfam" id="PF13905">
    <property type="entry name" value="Thioredoxin_8"/>
    <property type="match status" value="1"/>
</dbReference>
<reference evidence="7 8" key="1">
    <citation type="submission" date="2013-04" db="EMBL/GenBank/DDBJ databases">
        <title>The Genome Sequence of Bacteroides massiliensis dnLKV3.</title>
        <authorList>
            <consortium name="The Broad Institute Genomics Platform"/>
            <consortium name="The Broad Institute Genome Sequencing Center for Infectious Disease"/>
            <person name="Earl A."/>
            <person name="Xavier R."/>
            <person name="Kuhn K."/>
            <person name="Stappenbeck T."/>
            <person name="Walker B."/>
            <person name="Young S."/>
            <person name="Zeng Q."/>
            <person name="Gargeya S."/>
            <person name="Fitzgerald M."/>
            <person name="Haas B."/>
            <person name="Abouelleil A."/>
            <person name="Allen A.W."/>
            <person name="Alvarado L."/>
            <person name="Arachchi H.M."/>
            <person name="Berlin A.M."/>
            <person name="Chapman S.B."/>
            <person name="Gainer-Dewar J."/>
            <person name="Goldberg J."/>
            <person name="Griggs A."/>
            <person name="Gujja S."/>
            <person name="Hansen M."/>
            <person name="Howarth C."/>
            <person name="Imamovic A."/>
            <person name="Ireland A."/>
            <person name="Larimer J."/>
            <person name="McCowan C."/>
            <person name="Murphy C."/>
            <person name="Pearson M."/>
            <person name="Poon T.W."/>
            <person name="Priest M."/>
            <person name="Roberts A."/>
            <person name="Saif S."/>
            <person name="Shea T."/>
            <person name="Sisk P."/>
            <person name="Sykes S."/>
            <person name="Wortman J."/>
            <person name="Nusbaum C."/>
            <person name="Birren B."/>
        </authorList>
    </citation>
    <scope>NUCLEOTIDE SEQUENCE [LARGE SCALE GENOMIC DNA]</scope>
    <source>
        <strain evidence="8">dnLKV3</strain>
    </source>
</reference>
<evidence type="ECO:0000256" key="3">
    <source>
        <dbReference type="ARBA" id="ARBA00023157"/>
    </source>
</evidence>
<dbReference type="Gene3D" id="3.40.30.10">
    <property type="entry name" value="Glutaredoxin"/>
    <property type="match status" value="1"/>
</dbReference>
<evidence type="ECO:0000256" key="5">
    <source>
        <dbReference type="SAM" id="Phobius"/>
    </source>
</evidence>
<feature type="transmembrane region" description="Helical" evidence="5">
    <location>
        <begin position="106"/>
        <end position="123"/>
    </location>
</feature>
<dbReference type="Proteomes" id="UP000014200">
    <property type="component" value="Unassembled WGS sequence"/>
</dbReference>
<evidence type="ECO:0000256" key="4">
    <source>
        <dbReference type="ARBA" id="ARBA00023284"/>
    </source>
</evidence>
<feature type="transmembrane region" description="Helical" evidence="5">
    <location>
        <begin position="57"/>
        <end position="74"/>
    </location>
</feature>
<keyword evidence="2" id="KW-0201">Cytochrome c-type biogenesis</keyword>
<gene>
    <name evidence="7" type="ORF">C802_01051</name>
</gene>
<keyword evidence="5" id="KW-0472">Membrane</keyword>
<feature type="domain" description="Thioredoxin-like fold" evidence="6">
    <location>
        <begin position="162"/>
        <end position="258"/>
    </location>
</feature>
<keyword evidence="3" id="KW-1015">Disulfide bond</keyword>
<evidence type="ECO:0000256" key="2">
    <source>
        <dbReference type="ARBA" id="ARBA00022748"/>
    </source>
</evidence>
<evidence type="ECO:0000259" key="6">
    <source>
        <dbReference type="Pfam" id="PF13905"/>
    </source>
</evidence>
<comment type="caution">
    <text evidence="7">The sequence shown here is derived from an EMBL/GenBank/DDBJ whole genome shotgun (WGS) entry which is preliminary data.</text>
</comment>
<keyword evidence="8" id="KW-1185">Reference proteome</keyword>
<protein>
    <recommendedName>
        <fullName evidence="6">Thioredoxin-like fold domain-containing protein</fullName>
    </recommendedName>
</protein>
<dbReference type="GO" id="GO:0030313">
    <property type="term" value="C:cell envelope"/>
    <property type="evidence" value="ECO:0007669"/>
    <property type="project" value="UniProtKB-SubCell"/>
</dbReference>
<evidence type="ECO:0000313" key="8">
    <source>
        <dbReference type="Proteomes" id="UP000014200"/>
    </source>
</evidence>
<sequence>MKTFFKIFLYSFATYIIFSPIRSVSFRWATVAGSILYVLLTLWMLKKYSNQKRRMIYGAIFTGMAFIELPLRIVDFAGTEISFIYCLCILWAFITTILAYEYKNKILIIIGCLIWLLGITKVADRWAEIYNYGKLNKEQTLNVADYSIEDSNKKFKLKELKGKYIVLYFWGSHCSSCFKSFPNLQKMHEKYKNDSTIIIASVFLKNDRKDEDIKTGQKLITDRGHDFTVFATDYENPLLDCIEFHVVPTILILDEYHNVIFRGSLNFARTKLEELLHD</sequence>
<dbReference type="GeneID" id="82155523"/>
<name>R9ICG6_9BACT</name>
<dbReference type="PATRIC" id="fig|1235788.3.peg.1071"/>
<comment type="subcellular location">
    <subcellularLocation>
        <location evidence="1">Cell envelope</location>
    </subcellularLocation>
</comment>
<keyword evidence="5" id="KW-0812">Transmembrane</keyword>
<proteinExistence type="predicted"/>
<organism evidence="7 8">
    <name type="scientific">Phocaeicola sartorii</name>
    <dbReference type="NCBI Taxonomy" id="671267"/>
    <lineage>
        <taxon>Bacteria</taxon>
        <taxon>Pseudomonadati</taxon>
        <taxon>Bacteroidota</taxon>
        <taxon>Bacteroidia</taxon>
        <taxon>Bacteroidales</taxon>
        <taxon>Bacteroidaceae</taxon>
        <taxon>Phocaeicola</taxon>
    </lineage>
</organism>
<dbReference type="InterPro" id="IPR050553">
    <property type="entry name" value="Thioredoxin_ResA/DsbE_sf"/>
</dbReference>
<accession>R9ICG6</accession>
<dbReference type="GO" id="GO:0017004">
    <property type="term" value="P:cytochrome complex assembly"/>
    <property type="evidence" value="ECO:0007669"/>
    <property type="project" value="UniProtKB-KW"/>
</dbReference>
<feature type="transmembrane region" description="Helical" evidence="5">
    <location>
        <begin position="80"/>
        <end position="99"/>
    </location>
</feature>
<keyword evidence="4" id="KW-0676">Redox-active center</keyword>
<dbReference type="STRING" id="1235788.C802_01051"/>
<evidence type="ECO:0000313" key="7">
    <source>
        <dbReference type="EMBL" id="EOS15034.1"/>
    </source>
</evidence>
<evidence type="ECO:0000256" key="1">
    <source>
        <dbReference type="ARBA" id="ARBA00004196"/>
    </source>
</evidence>
<dbReference type="InterPro" id="IPR036249">
    <property type="entry name" value="Thioredoxin-like_sf"/>
</dbReference>
<dbReference type="RefSeq" id="WP_016275480.1">
    <property type="nucleotide sequence ID" value="NZ_JABVZU010000003.1"/>
</dbReference>
<feature type="transmembrane region" description="Helical" evidence="5">
    <location>
        <begin position="7"/>
        <end position="22"/>
    </location>
</feature>
<dbReference type="CDD" id="cd02966">
    <property type="entry name" value="TlpA_like_family"/>
    <property type="match status" value="1"/>
</dbReference>
<dbReference type="AlphaFoldDB" id="R9ICG6"/>